<dbReference type="Gene3D" id="3.30.930.10">
    <property type="entry name" value="Bira Bifunctional Protein, Domain 2"/>
    <property type="match status" value="1"/>
</dbReference>
<dbReference type="SUPFAM" id="SSF55681">
    <property type="entry name" value="Class II aaRS and biotin synthetases"/>
    <property type="match status" value="1"/>
</dbReference>
<dbReference type="GO" id="GO:0005829">
    <property type="term" value="C:cytosol"/>
    <property type="evidence" value="ECO:0007669"/>
    <property type="project" value="TreeGrafter"/>
</dbReference>
<evidence type="ECO:0000256" key="12">
    <source>
        <dbReference type="ARBA" id="ARBA00033155"/>
    </source>
</evidence>
<dbReference type="GO" id="GO:0017101">
    <property type="term" value="C:aminoacyl-tRNA synthetase multienzyme complex"/>
    <property type="evidence" value="ECO:0007669"/>
    <property type="project" value="TreeGrafter"/>
</dbReference>
<proteinExistence type="inferred from homology"/>
<feature type="region of interest" description="Disordered" evidence="15">
    <location>
        <begin position="1"/>
        <end position="26"/>
    </location>
</feature>
<evidence type="ECO:0000256" key="9">
    <source>
        <dbReference type="ARBA" id="ARBA00022840"/>
    </source>
</evidence>
<evidence type="ECO:0000256" key="10">
    <source>
        <dbReference type="ARBA" id="ARBA00022917"/>
    </source>
</evidence>
<keyword evidence="10" id="KW-0648">Protein biosynthesis</keyword>
<dbReference type="GO" id="GO:0004815">
    <property type="term" value="F:aspartate-tRNA ligase activity"/>
    <property type="evidence" value="ECO:0007669"/>
    <property type="project" value="UniProtKB-EC"/>
</dbReference>
<evidence type="ECO:0000256" key="3">
    <source>
        <dbReference type="ARBA" id="ARBA00005312"/>
    </source>
</evidence>
<keyword evidence="18" id="KW-1185">Reference proteome</keyword>
<dbReference type="GO" id="GO:0005524">
    <property type="term" value="F:ATP binding"/>
    <property type="evidence" value="ECO:0007669"/>
    <property type="project" value="UniProtKB-KW"/>
</dbReference>
<dbReference type="GO" id="GO:0003723">
    <property type="term" value="F:RNA binding"/>
    <property type="evidence" value="ECO:0007669"/>
    <property type="project" value="TreeGrafter"/>
</dbReference>
<keyword evidence="11" id="KW-0030">Aminoacyl-tRNA synthetase</keyword>
<evidence type="ECO:0000256" key="14">
    <source>
        <dbReference type="ARBA" id="ARBA00047904"/>
    </source>
</evidence>
<dbReference type="InterPro" id="IPR045864">
    <property type="entry name" value="aa-tRNA-synth_II/BPL/LPL"/>
</dbReference>
<evidence type="ECO:0000259" key="16">
    <source>
        <dbReference type="PROSITE" id="PS50862"/>
    </source>
</evidence>
<dbReference type="EC" id="6.1.1.12" evidence="4"/>
<dbReference type="PANTHER" id="PTHR43450:SF1">
    <property type="entry name" value="ASPARTATE--TRNA LIGASE, CYTOPLASMIC"/>
    <property type="match status" value="1"/>
</dbReference>
<dbReference type="InterPro" id="IPR012340">
    <property type="entry name" value="NA-bd_OB-fold"/>
</dbReference>
<evidence type="ECO:0000256" key="6">
    <source>
        <dbReference type="ARBA" id="ARBA00022490"/>
    </source>
</evidence>
<dbReference type="PRINTS" id="PR01042">
    <property type="entry name" value="TRNASYNTHASP"/>
</dbReference>
<dbReference type="InterPro" id="IPR004523">
    <property type="entry name" value="Asp-tRNA_synthase_2"/>
</dbReference>
<evidence type="ECO:0000256" key="1">
    <source>
        <dbReference type="ARBA" id="ARBA00003170"/>
    </source>
</evidence>
<keyword evidence="6" id="KW-0963">Cytoplasm</keyword>
<dbReference type="SUPFAM" id="SSF50249">
    <property type="entry name" value="Nucleic acid-binding proteins"/>
    <property type="match status" value="1"/>
</dbReference>
<evidence type="ECO:0000256" key="11">
    <source>
        <dbReference type="ARBA" id="ARBA00023146"/>
    </source>
</evidence>
<comment type="function">
    <text evidence="1">Catalyzes the specific attachment of an amino acid to its cognate tRNA in a 2 step reaction: the amino acid (AA) is first activated by ATP to form AA-AMP and then transferred to the acceptor end of the tRNA.</text>
</comment>
<comment type="similarity">
    <text evidence="3">Belongs to the class-II aminoacyl-tRNA synthetase family. Type 2 subfamily.</text>
</comment>
<dbReference type="Proteomes" id="UP000297703">
    <property type="component" value="Unassembled WGS sequence"/>
</dbReference>
<dbReference type="PANTHER" id="PTHR43450">
    <property type="entry name" value="ASPARTYL-TRNA SYNTHETASE"/>
    <property type="match status" value="1"/>
</dbReference>
<dbReference type="CDD" id="cd04320">
    <property type="entry name" value="AspRS_cyto_N"/>
    <property type="match status" value="1"/>
</dbReference>
<dbReference type="EMBL" id="QXTE01000045">
    <property type="protein sequence ID" value="TFK10095.1"/>
    <property type="molecule type" value="Genomic_DNA"/>
</dbReference>
<name>A0A4D9EM42_9SAUR</name>
<evidence type="ECO:0000256" key="7">
    <source>
        <dbReference type="ARBA" id="ARBA00022598"/>
    </source>
</evidence>
<sequence>MPSAARKSQERDRASMEPPPADDYAKERYGVLPLIQSQEKSDRVLVRINDLTVEKTDEVVWVRGRIHTSRAKGKQCFLVLRQQQFNVQALVAVGDHASKQMVKFAANINKESIVDVEGVVRKVHQKIGGCTQQDVELHVQRIYVISLAEPRLPLQLDDAVRAEVEGEEEGRATVNQDTRLDNRVIDLRTCTSQAVFHLQSGICQLFRETLIHKGFVEIQTPKIISAPSEGGANVFTISYFKSSAYLAQSPQLYKQMCICADFEKVFCIGPVFRAEDSNTHRHLTEFVGLDIEMAFNYHYHEVVDEIADTLVQIFKGLQERFQTEILTVNKQFPCEPFKFLEPTLRLEYREALAMLREAGVEMGDEDDLRYIHIVGM</sequence>
<evidence type="ECO:0000256" key="8">
    <source>
        <dbReference type="ARBA" id="ARBA00022741"/>
    </source>
</evidence>
<accession>A0A4D9EM42</accession>
<dbReference type="InterPro" id="IPR004365">
    <property type="entry name" value="NA-bd_OB_tRNA"/>
</dbReference>
<evidence type="ECO:0000313" key="18">
    <source>
        <dbReference type="Proteomes" id="UP000297703"/>
    </source>
</evidence>
<dbReference type="Gene3D" id="2.40.50.140">
    <property type="entry name" value="Nucleic acid-binding proteins"/>
    <property type="match status" value="1"/>
</dbReference>
<keyword evidence="8" id="KW-0547">Nucleotide-binding</keyword>
<evidence type="ECO:0000256" key="4">
    <source>
        <dbReference type="ARBA" id="ARBA00012841"/>
    </source>
</evidence>
<dbReference type="OrthoDB" id="372395at2759"/>
<dbReference type="InterPro" id="IPR006195">
    <property type="entry name" value="aa-tRNA-synth_II"/>
</dbReference>
<dbReference type="FunFam" id="2.40.50.140:FF:000144">
    <property type="entry name" value="Aspartate--tRNA ligase, cytoplasmic"/>
    <property type="match status" value="1"/>
</dbReference>
<dbReference type="AlphaFoldDB" id="A0A4D9EM42"/>
<evidence type="ECO:0000256" key="13">
    <source>
        <dbReference type="ARBA" id="ARBA00047007"/>
    </source>
</evidence>
<dbReference type="InterPro" id="IPR004364">
    <property type="entry name" value="Aa-tRNA-synt_II"/>
</dbReference>
<reference evidence="17 18" key="2">
    <citation type="submission" date="2019-04" db="EMBL/GenBank/DDBJ databases">
        <title>The genome sequence of big-headed turtle.</title>
        <authorList>
            <person name="Gong S."/>
        </authorList>
    </citation>
    <scope>NUCLEOTIDE SEQUENCE [LARGE SCALE GENOMIC DNA]</scope>
    <source>
        <strain evidence="17">DO16091913</strain>
        <tissue evidence="17">Muscle</tissue>
    </source>
</reference>
<comment type="subcellular location">
    <subcellularLocation>
        <location evidence="2">Cytoplasm</location>
    </subcellularLocation>
</comment>
<dbReference type="Pfam" id="PF00152">
    <property type="entry name" value="tRNA-synt_2"/>
    <property type="match status" value="1"/>
</dbReference>
<keyword evidence="9" id="KW-0067">ATP-binding</keyword>
<comment type="caution">
    <text evidence="17">The sequence shown here is derived from an EMBL/GenBank/DDBJ whole genome shotgun (WGS) entry which is preliminary data.</text>
</comment>
<dbReference type="STRING" id="55544.A0A4D9EM42"/>
<feature type="domain" description="Aminoacyl-transfer RNA synthetases class-II family profile" evidence="16">
    <location>
        <begin position="196"/>
        <end position="363"/>
    </location>
</feature>
<evidence type="ECO:0000256" key="2">
    <source>
        <dbReference type="ARBA" id="ARBA00004496"/>
    </source>
</evidence>
<evidence type="ECO:0000313" key="17">
    <source>
        <dbReference type="EMBL" id="TFK10095.1"/>
    </source>
</evidence>
<organism evidence="17 18">
    <name type="scientific">Platysternon megacephalum</name>
    <name type="common">big-headed turtle</name>
    <dbReference type="NCBI Taxonomy" id="55544"/>
    <lineage>
        <taxon>Eukaryota</taxon>
        <taxon>Metazoa</taxon>
        <taxon>Chordata</taxon>
        <taxon>Craniata</taxon>
        <taxon>Vertebrata</taxon>
        <taxon>Euteleostomi</taxon>
        <taxon>Archelosauria</taxon>
        <taxon>Testudinata</taxon>
        <taxon>Testudines</taxon>
        <taxon>Cryptodira</taxon>
        <taxon>Durocryptodira</taxon>
        <taxon>Testudinoidea</taxon>
        <taxon>Platysternidae</taxon>
        <taxon>Platysternon</taxon>
    </lineage>
</organism>
<dbReference type="GO" id="GO:0006422">
    <property type="term" value="P:aspartyl-tRNA aminoacylation"/>
    <property type="evidence" value="ECO:0007669"/>
    <property type="project" value="InterPro"/>
</dbReference>
<dbReference type="PROSITE" id="PS50862">
    <property type="entry name" value="AA_TRNA_LIGASE_II"/>
    <property type="match status" value="1"/>
</dbReference>
<comment type="catalytic activity">
    <reaction evidence="14">
        <text>tRNA(Asp) + L-aspartate + ATP = L-aspartyl-tRNA(Asp) + AMP + diphosphate</text>
        <dbReference type="Rhea" id="RHEA:19649"/>
        <dbReference type="Rhea" id="RHEA-COMP:9660"/>
        <dbReference type="Rhea" id="RHEA-COMP:9678"/>
        <dbReference type="ChEBI" id="CHEBI:29991"/>
        <dbReference type="ChEBI" id="CHEBI:30616"/>
        <dbReference type="ChEBI" id="CHEBI:33019"/>
        <dbReference type="ChEBI" id="CHEBI:78442"/>
        <dbReference type="ChEBI" id="CHEBI:78516"/>
        <dbReference type="ChEBI" id="CHEBI:456215"/>
        <dbReference type="EC" id="6.1.1.12"/>
    </reaction>
</comment>
<dbReference type="InterPro" id="IPR002312">
    <property type="entry name" value="Asp/Asn-tRNA-synth_IIb"/>
</dbReference>
<reference evidence="17 18" key="1">
    <citation type="submission" date="2019-04" db="EMBL/GenBank/DDBJ databases">
        <title>Draft genome of the big-headed turtle Platysternon megacephalum.</title>
        <authorList>
            <person name="Gong S."/>
        </authorList>
    </citation>
    <scope>NUCLEOTIDE SEQUENCE [LARGE SCALE GENOMIC DNA]</scope>
    <source>
        <strain evidence="17">DO16091913</strain>
        <tissue evidence="17">Muscle</tissue>
    </source>
</reference>
<keyword evidence="7" id="KW-0436">Ligase</keyword>
<evidence type="ECO:0000256" key="15">
    <source>
        <dbReference type="SAM" id="MobiDB-lite"/>
    </source>
</evidence>
<evidence type="ECO:0000256" key="5">
    <source>
        <dbReference type="ARBA" id="ARBA00018853"/>
    </source>
</evidence>
<comment type="subunit">
    <text evidence="13">Homodimer. Part of a multisubunit complex that groups tRNA ligases for Arg (RARS1), Asp (DARS1), Gln (QARS1), Ile (IARS1), Leu (LARS1), Lys (KARS1), Met (MARS1) the bifunctional ligase for Glu and Pro (EPRS1) and the auxiliary subunits AIMP1/p43, AIMP2/p38 and EEF1E1/p18.</text>
</comment>
<gene>
    <name evidence="17" type="ORF">DR999_PMT06829</name>
</gene>
<dbReference type="Pfam" id="PF01336">
    <property type="entry name" value="tRNA_anti-codon"/>
    <property type="match status" value="1"/>
</dbReference>
<protein>
    <recommendedName>
        <fullName evidence="5">Aspartate--tRNA ligase, cytoplasmic</fullName>
        <ecNumber evidence="4">6.1.1.12</ecNumber>
    </recommendedName>
    <alternativeName>
        <fullName evidence="12">Aspartyl-tRNA synthetase</fullName>
    </alternativeName>
</protein>